<dbReference type="Pfam" id="PF08501">
    <property type="entry name" value="Shikimate_dh_N"/>
    <property type="match status" value="1"/>
</dbReference>
<dbReference type="STRING" id="1048340.SAMN05444487_108141"/>
<dbReference type="InterPro" id="IPR011342">
    <property type="entry name" value="Shikimate_DH"/>
</dbReference>
<dbReference type="GO" id="GO:0052734">
    <property type="term" value="F:shikimate 3-dehydrogenase (NAD+) activity"/>
    <property type="evidence" value="ECO:0007669"/>
    <property type="project" value="RHEA"/>
</dbReference>
<evidence type="ECO:0000256" key="8">
    <source>
        <dbReference type="ARBA" id="ARBA00052329"/>
    </source>
</evidence>
<comment type="function">
    <text evidence="10">Involved in the biosynthesis of the chorismate, which leads to the biosynthesis of aromatic amino acids. Catalyzes the reversible NADPH linked reduction of 3-dehydroshikimate (DHSA) to yield shikimate (SA).</text>
</comment>
<dbReference type="GO" id="GO:0030266">
    <property type="term" value="F:quinate 3-dehydrogenase (NAD+) activity"/>
    <property type="evidence" value="ECO:0007669"/>
    <property type="project" value="UniProtKB-EC"/>
</dbReference>
<dbReference type="EC" id="1.1.1.25" evidence="10"/>
<comment type="pathway">
    <text evidence="9">Aromatic compound metabolism; 3,4-dihydroxybenzoate biosynthesis; 3-dehydroquinate from D-quinate (NAD(+) route).</text>
</comment>
<dbReference type="Pfam" id="PF18317">
    <property type="entry name" value="SDH_C"/>
    <property type="match status" value="1"/>
</dbReference>
<dbReference type="InterPro" id="IPR046346">
    <property type="entry name" value="Aminoacid_DH-like_N_sf"/>
</dbReference>
<evidence type="ECO:0000256" key="10">
    <source>
        <dbReference type="HAMAP-Rule" id="MF_00222"/>
    </source>
</evidence>
<dbReference type="GO" id="GO:0004764">
    <property type="term" value="F:shikimate 3-dehydrogenase (NADP+) activity"/>
    <property type="evidence" value="ECO:0007669"/>
    <property type="project" value="UniProtKB-UniRule"/>
</dbReference>
<dbReference type="SUPFAM" id="SSF53223">
    <property type="entry name" value="Aminoacid dehydrogenase-like, N-terminal domain"/>
    <property type="match status" value="1"/>
</dbReference>
<protein>
    <recommendedName>
        <fullName evidence="10">Shikimate dehydrogenase (NADP(+))</fullName>
        <shortName evidence="10">SDH</shortName>
        <ecNumber evidence="10">1.1.1.25</ecNumber>
    </recommendedName>
</protein>
<evidence type="ECO:0000256" key="3">
    <source>
        <dbReference type="ARBA" id="ARBA00022857"/>
    </source>
</evidence>
<dbReference type="InterPro" id="IPR036291">
    <property type="entry name" value="NAD(P)-bd_dom_sf"/>
</dbReference>
<dbReference type="OrthoDB" id="9792692at2"/>
<feature type="binding site" evidence="10">
    <location>
        <begin position="132"/>
        <end position="136"/>
    </location>
    <ligand>
        <name>NADP(+)</name>
        <dbReference type="ChEBI" id="CHEBI:58349"/>
    </ligand>
</feature>
<feature type="domain" description="Shikimate dehydrogenase substrate binding N-terminal" evidence="12">
    <location>
        <begin position="12"/>
        <end position="94"/>
    </location>
</feature>
<dbReference type="CDD" id="cd01065">
    <property type="entry name" value="NAD_bind_Shikimate_DH"/>
    <property type="match status" value="1"/>
</dbReference>
<feature type="binding site" evidence="10">
    <location>
        <position position="107"/>
    </location>
    <ligand>
        <name>shikimate</name>
        <dbReference type="ChEBI" id="CHEBI:36208"/>
    </ligand>
</feature>
<dbReference type="Proteomes" id="UP000198534">
    <property type="component" value="Unassembled WGS sequence"/>
</dbReference>
<feature type="active site" description="Proton acceptor" evidence="10">
    <location>
        <position position="71"/>
    </location>
</feature>
<dbReference type="PANTHER" id="PTHR21089">
    <property type="entry name" value="SHIKIMATE DEHYDROGENASE"/>
    <property type="match status" value="1"/>
</dbReference>
<feature type="binding site" evidence="10">
    <location>
        <begin position="20"/>
        <end position="22"/>
    </location>
    <ligand>
        <name>shikimate</name>
        <dbReference type="ChEBI" id="CHEBI:36208"/>
    </ligand>
</feature>
<feature type="binding site" evidence="10">
    <location>
        <position position="92"/>
    </location>
    <ligand>
        <name>shikimate</name>
        <dbReference type="ChEBI" id="CHEBI:36208"/>
    </ligand>
</feature>
<proteinExistence type="inferred from homology"/>
<feature type="domain" description="Quinate/shikimate 5-dehydrogenase/glutamyl-tRNA reductase" evidence="11">
    <location>
        <begin position="120"/>
        <end position="198"/>
    </location>
</feature>
<comment type="pathway">
    <text evidence="1 10">Metabolic intermediate biosynthesis; chorismate biosynthesis; chorismate from D-erythrose 4-phosphate and phosphoenolpyruvate: step 4/7.</text>
</comment>
<dbReference type="InterPro" id="IPR006151">
    <property type="entry name" value="Shikm_DH/Glu-tRNA_Rdtase"/>
</dbReference>
<dbReference type="Gene3D" id="3.40.50.720">
    <property type="entry name" value="NAD(P)-binding Rossmann-like Domain"/>
    <property type="match status" value="1"/>
</dbReference>
<dbReference type="GO" id="GO:0009423">
    <property type="term" value="P:chorismate biosynthetic process"/>
    <property type="evidence" value="ECO:0007669"/>
    <property type="project" value="UniProtKB-UniRule"/>
</dbReference>
<evidence type="ECO:0000256" key="4">
    <source>
        <dbReference type="ARBA" id="ARBA00023002"/>
    </source>
</evidence>
<evidence type="ECO:0000259" key="12">
    <source>
        <dbReference type="Pfam" id="PF08501"/>
    </source>
</evidence>
<comment type="subunit">
    <text evidence="10">Homodimer.</text>
</comment>
<dbReference type="GO" id="GO:0050661">
    <property type="term" value="F:NADP binding"/>
    <property type="evidence" value="ECO:0007669"/>
    <property type="project" value="InterPro"/>
</dbReference>
<dbReference type="NCBIfam" id="TIGR00507">
    <property type="entry name" value="aroE"/>
    <property type="match status" value="1"/>
</dbReference>
<feature type="binding site" evidence="10">
    <location>
        <begin position="156"/>
        <end position="161"/>
    </location>
    <ligand>
        <name>NADP(+)</name>
        <dbReference type="ChEBI" id="CHEBI:58349"/>
    </ligand>
</feature>
<comment type="catalytic activity">
    <reaction evidence="8">
        <text>shikimate + NAD(+) = 3-dehydroshikimate + NADH + H(+)</text>
        <dbReference type="Rhea" id="RHEA:17741"/>
        <dbReference type="ChEBI" id="CHEBI:15378"/>
        <dbReference type="ChEBI" id="CHEBI:16630"/>
        <dbReference type="ChEBI" id="CHEBI:36208"/>
        <dbReference type="ChEBI" id="CHEBI:57540"/>
        <dbReference type="ChEBI" id="CHEBI:57945"/>
    </reaction>
</comment>
<comment type="similarity">
    <text evidence="10">Belongs to the shikimate dehydrogenase family.</text>
</comment>
<feature type="binding site" evidence="10">
    <location>
        <position position="67"/>
    </location>
    <ligand>
        <name>shikimate</name>
        <dbReference type="ChEBI" id="CHEBI:36208"/>
    </ligand>
</feature>
<feature type="binding site" evidence="10">
    <location>
        <position position="224"/>
    </location>
    <ligand>
        <name>NADP(+)</name>
        <dbReference type="ChEBI" id="CHEBI:58349"/>
    </ligand>
</feature>
<dbReference type="InterPro" id="IPR022893">
    <property type="entry name" value="Shikimate_DH_fam"/>
</dbReference>
<accession>A0A1H2Y3A3</accession>
<name>A0A1H2Y3A3_9BACL</name>
<feature type="binding site" evidence="10">
    <location>
        <position position="247"/>
    </location>
    <ligand>
        <name>NADP(+)</name>
        <dbReference type="ChEBI" id="CHEBI:58349"/>
    </ligand>
</feature>
<dbReference type="AlphaFoldDB" id="A0A1H2Y3A3"/>
<dbReference type="HAMAP" id="MF_00222">
    <property type="entry name" value="Shikimate_DH_AroE"/>
    <property type="match status" value="1"/>
</dbReference>
<dbReference type="EMBL" id="FNNQ01000008">
    <property type="protein sequence ID" value="SDW99288.1"/>
    <property type="molecule type" value="Genomic_DNA"/>
</dbReference>
<keyword evidence="4 10" id="KW-0560">Oxidoreductase</keyword>
<comment type="catalytic activity">
    <reaction evidence="6 10">
        <text>shikimate + NADP(+) = 3-dehydroshikimate + NADPH + H(+)</text>
        <dbReference type="Rhea" id="RHEA:17737"/>
        <dbReference type="ChEBI" id="CHEBI:15378"/>
        <dbReference type="ChEBI" id="CHEBI:16630"/>
        <dbReference type="ChEBI" id="CHEBI:36208"/>
        <dbReference type="ChEBI" id="CHEBI:57783"/>
        <dbReference type="ChEBI" id="CHEBI:58349"/>
        <dbReference type="EC" id="1.1.1.25"/>
    </reaction>
</comment>
<organism evidence="14 15">
    <name type="scientific">Marininema mesophilum</name>
    <dbReference type="NCBI Taxonomy" id="1048340"/>
    <lineage>
        <taxon>Bacteria</taxon>
        <taxon>Bacillati</taxon>
        <taxon>Bacillota</taxon>
        <taxon>Bacilli</taxon>
        <taxon>Bacillales</taxon>
        <taxon>Thermoactinomycetaceae</taxon>
        <taxon>Marininema</taxon>
    </lineage>
</organism>
<dbReference type="NCBIfam" id="NF001319">
    <property type="entry name" value="PRK00258.3-3"/>
    <property type="match status" value="1"/>
</dbReference>
<evidence type="ECO:0000313" key="15">
    <source>
        <dbReference type="Proteomes" id="UP000198534"/>
    </source>
</evidence>
<comment type="caution">
    <text evidence="10">Lacks conserved residue(s) required for the propagation of feature annotation.</text>
</comment>
<reference evidence="14 15" key="1">
    <citation type="submission" date="2016-10" db="EMBL/GenBank/DDBJ databases">
        <authorList>
            <person name="de Groot N.N."/>
        </authorList>
    </citation>
    <scope>NUCLEOTIDE SEQUENCE [LARGE SCALE GENOMIC DNA]</scope>
    <source>
        <strain evidence="14 15">DSM 45610</strain>
    </source>
</reference>
<gene>
    <name evidence="10" type="primary">aroE</name>
    <name evidence="14" type="ORF">SAMN05444487_108141</name>
</gene>
<dbReference type="SUPFAM" id="SSF51735">
    <property type="entry name" value="NAD(P)-binding Rossmann-fold domains"/>
    <property type="match status" value="1"/>
</dbReference>
<evidence type="ECO:0000256" key="9">
    <source>
        <dbReference type="ARBA" id="ARBA00060613"/>
    </source>
</evidence>
<dbReference type="InterPro" id="IPR013708">
    <property type="entry name" value="Shikimate_DH-bd_N"/>
</dbReference>
<sequence length="283" mass="30684">MRITGTVGKVGVIGHPIGHSKSPHIWNDAFAKQHIPYIYLPFDVTPTDLGQAVAGLKALGFRGFNVTVPHKVSVMDFLDEVEKEAAEIGAVNTVIIDQGRLIGTNTDGEGYIQSLQSETGIDLRERRIVLLGAGGAARAVGTALAKAGVAHITIANRTLIKAEELASRLRRWTQAEAVLLEHIAVPLKEASLLIQTTSVGMSPHEEACPIDPDYLHQGLTVSDLIYHPRETRLLHEAKLRGAHVHNGLGMLVHQAALAYRRWLGAEPPVQQMVATLERSLANE</sequence>
<keyword evidence="2 10" id="KW-0028">Amino-acid biosynthesis</keyword>
<dbReference type="RefSeq" id="WP_091739857.1">
    <property type="nucleotide sequence ID" value="NZ_FNNQ01000008.1"/>
</dbReference>
<evidence type="ECO:0000259" key="13">
    <source>
        <dbReference type="Pfam" id="PF18317"/>
    </source>
</evidence>
<evidence type="ECO:0000256" key="2">
    <source>
        <dbReference type="ARBA" id="ARBA00022605"/>
    </source>
</evidence>
<dbReference type="FunFam" id="3.40.50.720:FF:000086">
    <property type="entry name" value="Quinate/shikimate dehydrogenase"/>
    <property type="match status" value="1"/>
</dbReference>
<evidence type="ECO:0000313" key="14">
    <source>
        <dbReference type="EMBL" id="SDW99288.1"/>
    </source>
</evidence>
<dbReference type="InterPro" id="IPR041121">
    <property type="entry name" value="SDH_C"/>
</dbReference>
<feature type="binding site" evidence="10">
    <location>
        <position position="226"/>
    </location>
    <ligand>
        <name>shikimate</name>
        <dbReference type="ChEBI" id="CHEBI:36208"/>
    </ligand>
</feature>
<evidence type="ECO:0000259" key="11">
    <source>
        <dbReference type="Pfam" id="PF01488"/>
    </source>
</evidence>
<evidence type="ECO:0000256" key="7">
    <source>
        <dbReference type="ARBA" id="ARBA00051639"/>
    </source>
</evidence>
<dbReference type="PANTHER" id="PTHR21089:SF1">
    <property type="entry name" value="BIFUNCTIONAL 3-DEHYDROQUINATE DEHYDRATASE_SHIKIMATE DEHYDROGENASE, CHLOROPLASTIC"/>
    <property type="match status" value="1"/>
</dbReference>
<feature type="domain" description="SDH C-terminal" evidence="13">
    <location>
        <begin position="247"/>
        <end position="277"/>
    </location>
</feature>
<dbReference type="Gene3D" id="3.40.50.10860">
    <property type="entry name" value="Leucine Dehydrogenase, chain A, domain 1"/>
    <property type="match status" value="1"/>
</dbReference>
<keyword evidence="3 10" id="KW-0521">NADP</keyword>
<evidence type="ECO:0000256" key="6">
    <source>
        <dbReference type="ARBA" id="ARBA00049442"/>
    </source>
</evidence>
<dbReference type="UniPathway" id="UPA00053">
    <property type="reaction ID" value="UER00087"/>
</dbReference>
<dbReference type="GO" id="GO:0019632">
    <property type="term" value="P:shikimate metabolic process"/>
    <property type="evidence" value="ECO:0007669"/>
    <property type="project" value="InterPro"/>
</dbReference>
<keyword evidence="5 10" id="KW-0057">Aromatic amino acid biosynthesis</keyword>
<evidence type="ECO:0000256" key="5">
    <source>
        <dbReference type="ARBA" id="ARBA00023141"/>
    </source>
</evidence>
<comment type="catalytic activity">
    <reaction evidence="7">
        <text>L-quinate + NAD(+) = 3-dehydroquinate + NADH + H(+)</text>
        <dbReference type="Rhea" id="RHEA:22364"/>
        <dbReference type="ChEBI" id="CHEBI:15378"/>
        <dbReference type="ChEBI" id="CHEBI:29751"/>
        <dbReference type="ChEBI" id="CHEBI:32364"/>
        <dbReference type="ChEBI" id="CHEBI:57540"/>
        <dbReference type="ChEBI" id="CHEBI:57945"/>
        <dbReference type="EC" id="1.1.1.24"/>
    </reaction>
</comment>
<keyword evidence="15" id="KW-1185">Reference proteome</keyword>
<dbReference type="GO" id="GO:0008652">
    <property type="term" value="P:amino acid biosynthetic process"/>
    <property type="evidence" value="ECO:0007669"/>
    <property type="project" value="UniProtKB-KW"/>
</dbReference>
<evidence type="ECO:0000256" key="1">
    <source>
        <dbReference type="ARBA" id="ARBA00004871"/>
    </source>
</evidence>
<feature type="binding site" evidence="10">
    <location>
        <position position="254"/>
    </location>
    <ligand>
        <name>shikimate</name>
        <dbReference type="ChEBI" id="CHEBI:36208"/>
    </ligand>
</feature>
<dbReference type="Pfam" id="PF01488">
    <property type="entry name" value="Shikimate_DH"/>
    <property type="match status" value="1"/>
</dbReference>
<dbReference type="GO" id="GO:0009073">
    <property type="term" value="P:aromatic amino acid family biosynthetic process"/>
    <property type="evidence" value="ECO:0007669"/>
    <property type="project" value="UniProtKB-KW"/>
</dbReference>